<gene>
    <name evidence="1" type="ORF">CFBP7129_26435</name>
</gene>
<sequence>MSGPERLDEWKAIPCEVEPAPYYKKSCALIALSTDIVIENEVRELLSGDAVSLFVDRIEFRSLAREDLLALRSSIAQAARLIISQDRLDVVAVGCAAAAMAIGPSELHALVTRARPGTVVTDPVSACLAAFASQSITKIAVVTPYPDDVNAGIERFYGQRGITIVAKASFKRSGGDDISRIPPQSILDAAREVGAAREAECVLISCTALRSREILSAAERAIAKPVFSSNSALARHIQELAMTANLRLPAQQ</sequence>
<dbReference type="PIRSF" id="PIRSF015736">
    <property type="entry name" value="MI"/>
    <property type="match status" value="1"/>
</dbReference>
<dbReference type="Pfam" id="PF17645">
    <property type="entry name" value="Amdase"/>
    <property type="match status" value="1"/>
</dbReference>
<proteinExistence type="predicted"/>
<dbReference type="InterPro" id="IPR026286">
    <property type="entry name" value="MaiA/AMDase"/>
</dbReference>
<dbReference type="PANTHER" id="PTHR40267:SF1">
    <property type="entry name" value="BLR3294 PROTEIN"/>
    <property type="match status" value="1"/>
</dbReference>
<dbReference type="RefSeq" id="WP_137006092.1">
    <property type="nucleotide sequence ID" value="NZ_CP039924.1"/>
</dbReference>
<evidence type="ECO:0000313" key="2">
    <source>
        <dbReference type="Proteomes" id="UP000298649"/>
    </source>
</evidence>
<protein>
    <submittedName>
        <fullName evidence="1">Asp/Glu racemase</fullName>
    </submittedName>
</protein>
<dbReference type="EMBL" id="CP039924">
    <property type="protein sequence ID" value="QCL97753.1"/>
    <property type="molecule type" value="Genomic_DNA"/>
</dbReference>
<name>A0A4D7Z5E4_AGRTU</name>
<dbReference type="Gene3D" id="3.40.50.12500">
    <property type="match status" value="1"/>
</dbReference>
<accession>A0A4D7Z5E4</accession>
<dbReference type="Proteomes" id="UP000298649">
    <property type="component" value="Plasmid pAtCFBP7129a"/>
</dbReference>
<reference evidence="1 2" key="1">
    <citation type="submission" date="2019-04" db="EMBL/GenBank/DDBJ databases">
        <title>Complete genome sequence of Agrobacterium tumefaciens CFBP7129.</title>
        <authorList>
            <person name="Haryono M."/>
            <person name="Lin Y.-C."/>
            <person name="Lai E.-M."/>
            <person name="Kuo C.-H."/>
        </authorList>
    </citation>
    <scope>NUCLEOTIDE SEQUENCE [LARGE SCALE GENOMIC DNA]</scope>
    <source>
        <strain evidence="1 2">CFBP7129</strain>
        <plasmid evidence="2">patcfbp7129a</plasmid>
    </source>
</reference>
<keyword evidence="1" id="KW-0614">Plasmid</keyword>
<dbReference type="PANTHER" id="PTHR40267">
    <property type="entry name" value="BLR3294 PROTEIN"/>
    <property type="match status" value="1"/>
</dbReference>
<geneLocation type="plasmid" evidence="2">
    <name>patcfbp7129a</name>
</geneLocation>
<organism evidence="1 2">
    <name type="scientific">Agrobacterium tumefaciens</name>
    <dbReference type="NCBI Taxonomy" id="358"/>
    <lineage>
        <taxon>Bacteria</taxon>
        <taxon>Pseudomonadati</taxon>
        <taxon>Pseudomonadota</taxon>
        <taxon>Alphaproteobacteria</taxon>
        <taxon>Hyphomicrobiales</taxon>
        <taxon>Rhizobiaceae</taxon>
        <taxon>Rhizobium/Agrobacterium group</taxon>
        <taxon>Agrobacterium</taxon>
        <taxon>Agrobacterium tumefaciens complex</taxon>
    </lineage>
</organism>
<dbReference type="AlphaFoldDB" id="A0A4D7Z5E4"/>
<evidence type="ECO:0000313" key="1">
    <source>
        <dbReference type="EMBL" id="QCL97753.1"/>
    </source>
</evidence>
<dbReference type="InterPro" id="IPR053714">
    <property type="entry name" value="Iso_Racemase_Enz_sf"/>
</dbReference>